<sequence>MATKSPKGFWRTLKNNDYSQRRAGHQTLVDRMKLIALSCTCISAGKFLAEWLSYHGKSECVRGKQGIPPPPPCDPPLAGSSQSRLFFLILVPSFSVLSNNTVFRDYSPEQWTTVLLSSLKTRLNALLFSWIHELYQVHRLILP</sequence>
<organism evidence="1 2">
    <name type="scientific">Batillaria attramentaria</name>
    <dbReference type="NCBI Taxonomy" id="370345"/>
    <lineage>
        <taxon>Eukaryota</taxon>
        <taxon>Metazoa</taxon>
        <taxon>Spiralia</taxon>
        <taxon>Lophotrochozoa</taxon>
        <taxon>Mollusca</taxon>
        <taxon>Gastropoda</taxon>
        <taxon>Caenogastropoda</taxon>
        <taxon>Sorbeoconcha</taxon>
        <taxon>Cerithioidea</taxon>
        <taxon>Batillariidae</taxon>
        <taxon>Batillaria</taxon>
    </lineage>
</organism>
<dbReference type="Proteomes" id="UP001519460">
    <property type="component" value="Unassembled WGS sequence"/>
</dbReference>
<evidence type="ECO:0000313" key="2">
    <source>
        <dbReference type="Proteomes" id="UP001519460"/>
    </source>
</evidence>
<dbReference type="AlphaFoldDB" id="A0ABD0L2X4"/>
<name>A0ABD0L2X4_9CAEN</name>
<reference evidence="1 2" key="1">
    <citation type="journal article" date="2023" name="Sci. Data">
        <title>Genome assembly of the Korean intertidal mud-creeper Batillaria attramentaria.</title>
        <authorList>
            <person name="Patra A.K."/>
            <person name="Ho P.T."/>
            <person name="Jun S."/>
            <person name="Lee S.J."/>
            <person name="Kim Y."/>
            <person name="Won Y.J."/>
        </authorList>
    </citation>
    <scope>NUCLEOTIDE SEQUENCE [LARGE SCALE GENOMIC DNA]</scope>
    <source>
        <strain evidence="1">Wonlab-2016</strain>
    </source>
</reference>
<proteinExistence type="predicted"/>
<protein>
    <submittedName>
        <fullName evidence="1">Uncharacterized protein</fullName>
    </submittedName>
</protein>
<accession>A0ABD0L2X4</accession>
<comment type="caution">
    <text evidence="1">The sequence shown here is derived from an EMBL/GenBank/DDBJ whole genome shotgun (WGS) entry which is preliminary data.</text>
</comment>
<keyword evidence="2" id="KW-1185">Reference proteome</keyword>
<evidence type="ECO:0000313" key="1">
    <source>
        <dbReference type="EMBL" id="KAK7493883.1"/>
    </source>
</evidence>
<dbReference type="EMBL" id="JACVVK020000088">
    <property type="protein sequence ID" value="KAK7493883.1"/>
    <property type="molecule type" value="Genomic_DNA"/>
</dbReference>
<gene>
    <name evidence="1" type="ORF">BaRGS_00014765</name>
</gene>